<dbReference type="SUPFAM" id="SSF52540">
    <property type="entry name" value="P-loop containing nucleoside triphosphate hydrolases"/>
    <property type="match status" value="1"/>
</dbReference>
<organism evidence="5 6">
    <name type="scientific">Abyssobacteria bacterium (strain SURF_5)</name>
    <dbReference type="NCBI Taxonomy" id="2093360"/>
    <lineage>
        <taxon>Bacteria</taxon>
        <taxon>Pseudomonadati</taxon>
        <taxon>Candidatus Hydrogenedentota</taxon>
        <taxon>Candidatus Abyssobacteria</taxon>
    </lineage>
</organism>
<evidence type="ECO:0000256" key="3">
    <source>
        <dbReference type="ARBA" id="ARBA00022840"/>
    </source>
</evidence>
<dbReference type="InterPro" id="IPR017871">
    <property type="entry name" value="ABC_transporter-like_CS"/>
</dbReference>
<proteinExistence type="predicted"/>
<keyword evidence="3 5" id="KW-0067">ATP-binding</keyword>
<dbReference type="InterPro" id="IPR003593">
    <property type="entry name" value="AAA+_ATPase"/>
</dbReference>
<protein>
    <submittedName>
        <fullName evidence="5">ABC transporter ATP-binding protein</fullName>
    </submittedName>
</protein>
<evidence type="ECO:0000256" key="1">
    <source>
        <dbReference type="ARBA" id="ARBA00022448"/>
    </source>
</evidence>
<dbReference type="GO" id="GO:0005524">
    <property type="term" value="F:ATP binding"/>
    <property type="evidence" value="ECO:0007669"/>
    <property type="project" value="UniProtKB-KW"/>
</dbReference>
<dbReference type="PROSITE" id="PS50893">
    <property type="entry name" value="ABC_TRANSPORTER_2"/>
    <property type="match status" value="1"/>
</dbReference>
<dbReference type="InterPro" id="IPR003439">
    <property type="entry name" value="ABC_transporter-like_ATP-bd"/>
</dbReference>
<dbReference type="GO" id="GO:0016887">
    <property type="term" value="F:ATP hydrolysis activity"/>
    <property type="evidence" value="ECO:0007669"/>
    <property type="project" value="InterPro"/>
</dbReference>
<name>A0A3A4P192_ABYX5</name>
<evidence type="ECO:0000256" key="2">
    <source>
        <dbReference type="ARBA" id="ARBA00022741"/>
    </source>
</evidence>
<dbReference type="InterPro" id="IPR027417">
    <property type="entry name" value="P-loop_NTPase"/>
</dbReference>
<dbReference type="SMART" id="SM00382">
    <property type="entry name" value="AAA"/>
    <property type="match status" value="1"/>
</dbReference>
<evidence type="ECO:0000313" key="5">
    <source>
        <dbReference type="EMBL" id="RJP24982.1"/>
    </source>
</evidence>
<dbReference type="CDD" id="cd03261">
    <property type="entry name" value="ABC_Org_Solvent_Resistant"/>
    <property type="match status" value="1"/>
</dbReference>
<dbReference type="PROSITE" id="PS00211">
    <property type="entry name" value="ABC_TRANSPORTER_1"/>
    <property type="match status" value="1"/>
</dbReference>
<evidence type="ECO:0000313" key="6">
    <source>
        <dbReference type="Proteomes" id="UP000265882"/>
    </source>
</evidence>
<accession>A0A3A4P192</accession>
<dbReference type="PANTHER" id="PTHR43023">
    <property type="entry name" value="PROTEIN TRIGALACTOSYLDIACYLGLYCEROL 3, CHLOROPLASTIC"/>
    <property type="match status" value="1"/>
</dbReference>
<dbReference type="Proteomes" id="UP000265882">
    <property type="component" value="Unassembled WGS sequence"/>
</dbReference>
<dbReference type="EMBL" id="QZKU01000027">
    <property type="protein sequence ID" value="RJP24982.1"/>
    <property type="molecule type" value="Genomic_DNA"/>
</dbReference>
<comment type="caution">
    <text evidence="5">The sequence shown here is derived from an EMBL/GenBank/DDBJ whole genome shotgun (WGS) entry which is preliminary data.</text>
</comment>
<dbReference type="PANTHER" id="PTHR43023:SF6">
    <property type="entry name" value="INTERMEMBRANE PHOSPHOLIPID TRANSPORT SYSTEM ATP-BINDING PROTEIN MLAF"/>
    <property type="match status" value="1"/>
</dbReference>
<dbReference type="AlphaFoldDB" id="A0A3A4P192"/>
<dbReference type="Gene3D" id="3.40.50.300">
    <property type="entry name" value="P-loop containing nucleotide triphosphate hydrolases"/>
    <property type="match status" value="1"/>
</dbReference>
<keyword evidence="2" id="KW-0547">Nucleotide-binding</keyword>
<evidence type="ECO:0000259" key="4">
    <source>
        <dbReference type="PROSITE" id="PS50893"/>
    </source>
</evidence>
<dbReference type="Pfam" id="PF00005">
    <property type="entry name" value="ABC_tran"/>
    <property type="match status" value="1"/>
</dbReference>
<reference evidence="5 6" key="1">
    <citation type="journal article" date="2017" name="ISME J.">
        <title>Energy and carbon metabolisms in a deep terrestrial subsurface fluid microbial community.</title>
        <authorList>
            <person name="Momper L."/>
            <person name="Jungbluth S.P."/>
            <person name="Lee M.D."/>
            <person name="Amend J.P."/>
        </authorList>
    </citation>
    <scope>NUCLEOTIDE SEQUENCE [LARGE SCALE GENOMIC DNA]</scope>
    <source>
        <strain evidence="5">SURF_5</strain>
    </source>
</reference>
<sequence>MIVVQHVTFRYNSDSILDDVSFEIPANETVVVIGRSGVGKSTLIRCILGLTKPERGNILVEGVDITSITEKELNIIRRDFGMLFQGAALFNSMTVGENVAFPIRQHRNYEEREISQIVSEKLKLVGLEGSENMMPSELSGGMKKRAGLARALALDPKYIFLDEPIAGLDPIIANGIDDLILDLKRTGRISMLIVTHDLLHGFKVADKVIMLHEGRIISMGTPSEVTRSENEHVQQFLRGLPDK</sequence>
<feature type="domain" description="ABC transporter" evidence="4">
    <location>
        <begin position="2"/>
        <end position="238"/>
    </location>
</feature>
<gene>
    <name evidence="5" type="ORF">C4520_03115</name>
</gene>
<keyword evidence="1" id="KW-0813">Transport</keyword>